<evidence type="ECO:0000256" key="1">
    <source>
        <dbReference type="ARBA" id="ARBA00023015"/>
    </source>
</evidence>
<keyword evidence="2 4" id="KW-0238">DNA-binding</keyword>
<feature type="DNA-binding region" description="H-T-H motif" evidence="4">
    <location>
        <begin position="28"/>
        <end position="47"/>
    </location>
</feature>
<dbReference type="InterPro" id="IPR001647">
    <property type="entry name" value="HTH_TetR"/>
</dbReference>
<keyword evidence="1" id="KW-0805">Transcription regulation</keyword>
<dbReference type="PANTHER" id="PTHR30055">
    <property type="entry name" value="HTH-TYPE TRANSCRIPTIONAL REGULATOR RUTR"/>
    <property type="match status" value="1"/>
</dbReference>
<dbReference type="SUPFAM" id="SSF46689">
    <property type="entry name" value="Homeodomain-like"/>
    <property type="match status" value="1"/>
</dbReference>
<feature type="domain" description="HTH tetR-type" evidence="5">
    <location>
        <begin position="5"/>
        <end position="65"/>
    </location>
</feature>
<dbReference type="PROSITE" id="PS50977">
    <property type="entry name" value="HTH_TETR_2"/>
    <property type="match status" value="1"/>
</dbReference>
<evidence type="ECO:0000313" key="7">
    <source>
        <dbReference type="Proteomes" id="UP000265581"/>
    </source>
</evidence>
<evidence type="ECO:0000313" key="6">
    <source>
        <dbReference type="EMBL" id="REK73097.1"/>
    </source>
</evidence>
<dbReference type="InterPro" id="IPR023772">
    <property type="entry name" value="DNA-bd_HTH_TetR-type_CS"/>
</dbReference>
<evidence type="ECO:0000256" key="4">
    <source>
        <dbReference type="PROSITE-ProRule" id="PRU00335"/>
    </source>
</evidence>
<dbReference type="InterPro" id="IPR050109">
    <property type="entry name" value="HTH-type_TetR-like_transc_reg"/>
</dbReference>
<dbReference type="PANTHER" id="PTHR30055:SF238">
    <property type="entry name" value="MYCOFACTOCIN BIOSYNTHESIS TRANSCRIPTIONAL REGULATOR MFTR-RELATED"/>
    <property type="match status" value="1"/>
</dbReference>
<dbReference type="OrthoDB" id="3235020at2"/>
<reference evidence="6 7" key="1">
    <citation type="submission" date="2018-08" db="EMBL/GenBank/DDBJ databases">
        <title>Aeromicrobium sp. M2KJ-4, whole genome shotgun sequence.</title>
        <authorList>
            <person name="Tuo L."/>
        </authorList>
    </citation>
    <scope>NUCLEOTIDE SEQUENCE [LARGE SCALE GENOMIC DNA]</scope>
    <source>
        <strain evidence="6 7">M2KJ-4</strain>
    </source>
</reference>
<dbReference type="RefSeq" id="WP_119703212.1">
    <property type="nucleotide sequence ID" value="NZ_JBHSOI010000001.1"/>
</dbReference>
<evidence type="ECO:0000256" key="3">
    <source>
        <dbReference type="ARBA" id="ARBA00023163"/>
    </source>
</evidence>
<dbReference type="PRINTS" id="PR00455">
    <property type="entry name" value="HTHTETR"/>
</dbReference>
<keyword evidence="3" id="KW-0804">Transcription</keyword>
<proteinExistence type="predicted"/>
<dbReference type="GO" id="GO:0000976">
    <property type="term" value="F:transcription cis-regulatory region binding"/>
    <property type="evidence" value="ECO:0007669"/>
    <property type="project" value="TreeGrafter"/>
</dbReference>
<protein>
    <submittedName>
        <fullName evidence="6">TetR/AcrR family transcriptional regulator</fullName>
    </submittedName>
</protein>
<comment type="caution">
    <text evidence="6">The sequence shown here is derived from an EMBL/GenBank/DDBJ whole genome shotgun (WGS) entry which is preliminary data.</text>
</comment>
<keyword evidence="7" id="KW-1185">Reference proteome</keyword>
<dbReference type="PROSITE" id="PS01081">
    <property type="entry name" value="HTH_TETR_1"/>
    <property type="match status" value="1"/>
</dbReference>
<accession>A0A371PB12</accession>
<dbReference type="GO" id="GO:0003700">
    <property type="term" value="F:DNA-binding transcription factor activity"/>
    <property type="evidence" value="ECO:0007669"/>
    <property type="project" value="TreeGrafter"/>
</dbReference>
<evidence type="ECO:0000259" key="5">
    <source>
        <dbReference type="PROSITE" id="PS50977"/>
    </source>
</evidence>
<dbReference type="InterPro" id="IPR009057">
    <property type="entry name" value="Homeodomain-like_sf"/>
</dbReference>
<dbReference type="Pfam" id="PF00440">
    <property type="entry name" value="TetR_N"/>
    <property type="match status" value="1"/>
</dbReference>
<dbReference type="Proteomes" id="UP000265581">
    <property type="component" value="Unassembled WGS sequence"/>
</dbReference>
<dbReference type="EMBL" id="QUBR01000001">
    <property type="protein sequence ID" value="REK73097.1"/>
    <property type="molecule type" value="Genomic_DNA"/>
</dbReference>
<sequence length="226" mass="26146">MDAQTQTTFKVSEVALQLFIEHGYDNVTVDDVATAAGVSRRTIFRHFGGKEELPFPDHIRRRQDILRFFEQSSPDDDAVEITMSMTEMTLRDFISRPDLVLRRYELTRIVPQLAEREVVEHDKYAVQNRRFLRSRLPDTTPDHEIMGIAALMDSVHRSTLNRWTRSGGRTDALAELHEGLDWVRGLLHPAMHHQDPQASDRTFIAVLPQNPRTERLIQTIRSMSTE</sequence>
<dbReference type="Gene3D" id="1.10.357.10">
    <property type="entry name" value="Tetracycline Repressor, domain 2"/>
    <property type="match status" value="1"/>
</dbReference>
<organism evidence="6 7">
    <name type="scientific">Aeromicrobium endophyticum</name>
    <dbReference type="NCBI Taxonomy" id="2292704"/>
    <lineage>
        <taxon>Bacteria</taxon>
        <taxon>Bacillati</taxon>
        <taxon>Actinomycetota</taxon>
        <taxon>Actinomycetes</taxon>
        <taxon>Propionibacteriales</taxon>
        <taxon>Nocardioidaceae</taxon>
        <taxon>Aeromicrobium</taxon>
    </lineage>
</organism>
<evidence type="ECO:0000256" key="2">
    <source>
        <dbReference type="ARBA" id="ARBA00023125"/>
    </source>
</evidence>
<dbReference type="AlphaFoldDB" id="A0A371PB12"/>
<name>A0A371PB12_9ACTN</name>
<gene>
    <name evidence="6" type="ORF">DX116_05820</name>
</gene>